<keyword evidence="4" id="KW-1185">Reference proteome</keyword>
<evidence type="ECO:0000313" key="3">
    <source>
        <dbReference type="EMBL" id="KAI3432685.1"/>
    </source>
</evidence>
<comment type="caution">
    <text evidence="3">The sequence shown here is derived from an EMBL/GenBank/DDBJ whole genome shotgun (WGS) entry which is preliminary data.</text>
</comment>
<accession>A0A9D4YY74</accession>
<evidence type="ECO:0000256" key="1">
    <source>
        <dbReference type="SAM" id="SignalP"/>
    </source>
</evidence>
<name>A0A9D4YY74_CHLVU</name>
<proteinExistence type="predicted"/>
<feature type="signal peptide" evidence="1">
    <location>
        <begin position="1"/>
        <end position="25"/>
    </location>
</feature>
<dbReference type="SMART" id="SM00257">
    <property type="entry name" value="LysM"/>
    <property type="match status" value="1"/>
</dbReference>
<reference evidence="3" key="1">
    <citation type="journal article" date="2019" name="Plant J.">
        <title>Chlorella vulgaris genome assembly and annotation reveals the molecular basis for metabolic acclimation to high light conditions.</title>
        <authorList>
            <person name="Cecchin M."/>
            <person name="Marcolungo L."/>
            <person name="Rossato M."/>
            <person name="Girolomoni L."/>
            <person name="Cosentino E."/>
            <person name="Cuine S."/>
            <person name="Li-Beisson Y."/>
            <person name="Delledonne M."/>
            <person name="Ballottari M."/>
        </authorList>
    </citation>
    <scope>NUCLEOTIDE SEQUENCE</scope>
    <source>
        <strain evidence="3">211/11P</strain>
    </source>
</reference>
<feature type="domain" description="LysM" evidence="2">
    <location>
        <begin position="167"/>
        <end position="211"/>
    </location>
</feature>
<dbReference type="OrthoDB" id="1934598at2759"/>
<dbReference type="SUPFAM" id="SSF54106">
    <property type="entry name" value="LysM domain"/>
    <property type="match status" value="1"/>
</dbReference>
<evidence type="ECO:0000259" key="2">
    <source>
        <dbReference type="PROSITE" id="PS51782"/>
    </source>
</evidence>
<organism evidence="3 4">
    <name type="scientific">Chlorella vulgaris</name>
    <name type="common">Green alga</name>
    <dbReference type="NCBI Taxonomy" id="3077"/>
    <lineage>
        <taxon>Eukaryota</taxon>
        <taxon>Viridiplantae</taxon>
        <taxon>Chlorophyta</taxon>
        <taxon>core chlorophytes</taxon>
        <taxon>Trebouxiophyceae</taxon>
        <taxon>Chlorellales</taxon>
        <taxon>Chlorellaceae</taxon>
        <taxon>Chlorella clade</taxon>
        <taxon>Chlorella</taxon>
    </lineage>
</organism>
<dbReference type="PROSITE" id="PS51782">
    <property type="entry name" value="LYSM"/>
    <property type="match status" value="1"/>
</dbReference>
<dbReference type="InterPro" id="IPR036779">
    <property type="entry name" value="LysM_dom_sf"/>
</dbReference>
<keyword evidence="1" id="KW-0732">Signal</keyword>
<feature type="chain" id="PRO_5038603275" description="LysM domain-containing protein" evidence="1">
    <location>
        <begin position="26"/>
        <end position="217"/>
    </location>
</feature>
<dbReference type="AlphaFoldDB" id="A0A9D4YY74"/>
<protein>
    <recommendedName>
        <fullName evidence="2">LysM domain-containing protein</fullName>
    </recommendedName>
</protein>
<dbReference type="InterPro" id="IPR018392">
    <property type="entry name" value="LysM"/>
</dbReference>
<dbReference type="Pfam" id="PF01476">
    <property type="entry name" value="LysM"/>
    <property type="match status" value="1"/>
</dbReference>
<dbReference type="EMBL" id="SIDB01000005">
    <property type="protein sequence ID" value="KAI3432685.1"/>
    <property type="molecule type" value="Genomic_DNA"/>
</dbReference>
<dbReference type="Gene3D" id="3.10.350.10">
    <property type="entry name" value="LysM domain"/>
    <property type="match status" value="1"/>
</dbReference>
<dbReference type="Proteomes" id="UP001055712">
    <property type="component" value="Unassembled WGS sequence"/>
</dbReference>
<gene>
    <name evidence="3" type="ORF">D9Q98_004228</name>
</gene>
<evidence type="ECO:0000313" key="4">
    <source>
        <dbReference type="Proteomes" id="UP001055712"/>
    </source>
</evidence>
<dbReference type="CDD" id="cd00118">
    <property type="entry name" value="LysM"/>
    <property type="match status" value="1"/>
</dbReference>
<sequence length="217" mass="22666">MPPSRFPALLAAVLALLALSHPCAALGDVVLDSPVNIDIDPLAMGQAIADAVSSAADRQACVVAAEETAYAQSGLNVMVYNMQQAFDFSYSDEDLKFFETTTCDGITFGVWAFCQGTFTKHGDGGYINWAWRGDFTRDPPDGDTVVFNNVCPSPEVVTEPTPTDAACTYTIQAGDTLANIAAARGVSVDAITQANGISNPDAIFAGQVVSIPGATSC</sequence>
<reference evidence="3" key="2">
    <citation type="submission" date="2020-11" db="EMBL/GenBank/DDBJ databases">
        <authorList>
            <person name="Cecchin M."/>
            <person name="Marcolungo L."/>
            <person name="Rossato M."/>
            <person name="Girolomoni L."/>
            <person name="Cosentino E."/>
            <person name="Cuine S."/>
            <person name="Li-Beisson Y."/>
            <person name="Delledonne M."/>
            <person name="Ballottari M."/>
        </authorList>
    </citation>
    <scope>NUCLEOTIDE SEQUENCE</scope>
    <source>
        <strain evidence="3">211/11P</strain>
        <tissue evidence="3">Whole cell</tissue>
    </source>
</reference>